<evidence type="ECO:0000313" key="3">
    <source>
        <dbReference type="Proteomes" id="UP000289738"/>
    </source>
</evidence>
<dbReference type="AlphaFoldDB" id="A0A445BR16"/>
<evidence type="ECO:0000256" key="1">
    <source>
        <dbReference type="SAM" id="MobiDB-lite"/>
    </source>
</evidence>
<comment type="caution">
    <text evidence="2">The sequence shown here is derived from an EMBL/GenBank/DDBJ whole genome shotgun (WGS) entry which is preliminary data.</text>
</comment>
<gene>
    <name evidence="2" type="ORF">Ahy_A08g037532</name>
</gene>
<protein>
    <submittedName>
        <fullName evidence="2">Uncharacterized protein</fullName>
    </submittedName>
</protein>
<feature type="region of interest" description="Disordered" evidence="1">
    <location>
        <begin position="22"/>
        <end position="51"/>
    </location>
</feature>
<name>A0A445BR16_ARAHY</name>
<organism evidence="2 3">
    <name type="scientific">Arachis hypogaea</name>
    <name type="common">Peanut</name>
    <dbReference type="NCBI Taxonomy" id="3818"/>
    <lineage>
        <taxon>Eukaryota</taxon>
        <taxon>Viridiplantae</taxon>
        <taxon>Streptophyta</taxon>
        <taxon>Embryophyta</taxon>
        <taxon>Tracheophyta</taxon>
        <taxon>Spermatophyta</taxon>
        <taxon>Magnoliopsida</taxon>
        <taxon>eudicotyledons</taxon>
        <taxon>Gunneridae</taxon>
        <taxon>Pentapetalae</taxon>
        <taxon>rosids</taxon>
        <taxon>fabids</taxon>
        <taxon>Fabales</taxon>
        <taxon>Fabaceae</taxon>
        <taxon>Papilionoideae</taxon>
        <taxon>50 kb inversion clade</taxon>
        <taxon>dalbergioids sensu lato</taxon>
        <taxon>Dalbergieae</taxon>
        <taxon>Pterocarpus clade</taxon>
        <taxon>Arachis</taxon>
    </lineage>
</organism>
<reference evidence="2 3" key="1">
    <citation type="submission" date="2019-01" db="EMBL/GenBank/DDBJ databases">
        <title>Sequencing of cultivated peanut Arachis hypogaea provides insights into genome evolution and oil improvement.</title>
        <authorList>
            <person name="Chen X."/>
        </authorList>
    </citation>
    <scope>NUCLEOTIDE SEQUENCE [LARGE SCALE GENOMIC DNA]</scope>
    <source>
        <strain evidence="3">cv. Fuhuasheng</strain>
        <tissue evidence="2">Leaves</tissue>
    </source>
</reference>
<proteinExistence type="predicted"/>
<keyword evidence="3" id="KW-1185">Reference proteome</keyword>
<sequence length="200" mass="21990">MKDTVGQENHMESSLKETMIVGLAISKPEAQKNNGSPPIPPKKVLKGSKKGHAIKLRPNVKEKIAKAKNKANESNLPLVYISRIEVQKTVSSSTSAERAAMEMAMLEDMRRLNKVQIEEFEAARMVKEMFDAHTMRNDFLKQVPTGIHDLSSSKVSLRHHPSLSIATPDHSTGDPAKNMQVAANFIAVSFVTPASRAGCF</sequence>
<dbReference type="EMBL" id="SDMP01000008">
    <property type="protein sequence ID" value="RYR41140.1"/>
    <property type="molecule type" value="Genomic_DNA"/>
</dbReference>
<evidence type="ECO:0000313" key="2">
    <source>
        <dbReference type="EMBL" id="RYR41140.1"/>
    </source>
</evidence>
<accession>A0A445BR16</accession>
<dbReference type="Proteomes" id="UP000289738">
    <property type="component" value="Chromosome A08"/>
</dbReference>